<feature type="region of interest" description="Disordered" evidence="1">
    <location>
        <begin position="1"/>
        <end position="72"/>
    </location>
</feature>
<evidence type="ECO:0000313" key="3">
    <source>
        <dbReference type="EMBL" id="KAK7729660.1"/>
    </source>
</evidence>
<feature type="region of interest" description="Disordered" evidence="1">
    <location>
        <begin position="86"/>
        <end position="138"/>
    </location>
</feature>
<comment type="caution">
    <text evidence="3">The sequence shown here is derived from an EMBL/GenBank/DDBJ whole genome shotgun (WGS) entry which is preliminary data.</text>
</comment>
<proteinExistence type="predicted"/>
<feature type="compositionally biased region" description="Low complexity" evidence="1">
    <location>
        <begin position="48"/>
        <end position="59"/>
    </location>
</feature>
<feature type="compositionally biased region" description="Low complexity" evidence="1">
    <location>
        <begin position="94"/>
        <end position="121"/>
    </location>
</feature>
<feature type="domain" description="PD-(D/E)XK nuclease-like" evidence="2">
    <location>
        <begin position="210"/>
        <end position="464"/>
    </location>
</feature>
<name>A0AAN9YC43_9PEZI</name>
<gene>
    <name evidence="3" type="ORF">SLS53_009231</name>
</gene>
<dbReference type="Pfam" id="PF20516">
    <property type="entry name" value="PDDEXK_12"/>
    <property type="match status" value="1"/>
</dbReference>
<keyword evidence="4" id="KW-1185">Reference proteome</keyword>
<evidence type="ECO:0000313" key="4">
    <source>
        <dbReference type="Proteomes" id="UP001320245"/>
    </source>
</evidence>
<sequence>MDGDMNVNVSVNQGEAADAMRDAPSTAQNQQPSTLWRTPSRRKRPRVQDSSLDQSQSSDHTPHNYDDDDSQDHHQDVLQVDINTTPRAPVSFHPPSARPARPRPSSTWSASASASTSTSTTGEGNSKSTGSPRKKLRNLGIRDDGIEARAFRPGDPDLPRELVDIWARMVQASKGVGVISPTQKDKIEEMAHSSLGGIMLPQQMQYMYALSCDERDQLGPTPSIDDAMDLVNWAIECQDRNAEEAAWNSSIHSRLLSLALYKDGRFRSDCLVGFSQWQVEHPPTSYPPSGFAMFTLLTFPRLLLVLFSTSATIIPQYTTANVATKKVDFCLHLNPRNDPVAGDAAAQQVSILRRTLPCNSISHTDLDELSLRPITASIETKRLDGARPGESHLQIGTWHAAQWRLLEDLTRQGRRDFSVQAGSGGSHELEQGQESHGRLPLFLPAVVINGHDWSFAATTRKGRKTVRLITPSKGAYSVVLSSDLSDDEYHLTAC</sequence>
<feature type="compositionally biased region" description="Basic and acidic residues" evidence="1">
    <location>
        <begin position="60"/>
        <end position="72"/>
    </location>
</feature>
<dbReference type="AlphaFoldDB" id="A0AAN9YC43"/>
<dbReference type="Proteomes" id="UP001320245">
    <property type="component" value="Unassembled WGS sequence"/>
</dbReference>
<feature type="compositionally biased region" description="Polar residues" evidence="1">
    <location>
        <begin position="122"/>
        <end position="131"/>
    </location>
</feature>
<dbReference type="InterPro" id="IPR046797">
    <property type="entry name" value="PDDEXK_12"/>
</dbReference>
<organism evidence="3 4">
    <name type="scientific">Cytospora paraplurivora</name>
    <dbReference type="NCBI Taxonomy" id="2898453"/>
    <lineage>
        <taxon>Eukaryota</taxon>
        <taxon>Fungi</taxon>
        <taxon>Dikarya</taxon>
        <taxon>Ascomycota</taxon>
        <taxon>Pezizomycotina</taxon>
        <taxon>Sordariomycetes</taxon>
        <taxon>Sordariomycetidae</taxon>
        <taxon>Diaporthales</taxon>
        <taxon>Cytosporaceae</taxon>
        <taxon>Cytospora</taxon>
    </lineage>
</organism>
<accession>A0AAN9YC43</accession>
<reference evidence="3 4" key="1">
    <citation type="journal article" date="2023" name="PLoS ONE">
        <title>Cytospora paraplurivora sp. nov. isolated from orchards with fruit tree decline syndrome in Ontario, Canada.</title>
        <authorList>
            <person name="Ilyukhin E."/>
            <person name="Nguyen H.D.T."/>
            <person name="Castle A.J."/>
            <person name="Ellouze W."/>
        </authorList>
    </citation>
    <scope>NUCLEOTIDE SEQUENCE [LARGE SCALE GENOMIC DNA]</scope>
    <source>
        <strain evidence="3 4">FDS-564</strain>
    </source>
</reference>
<evidence type="ECO:0000259" key="2">
    <source>
        <dbReference type="Pfam" id="PF20516"/>
    </source>
</evidence>
<evidence type="ECO:0000256" key="1">
    <source>
        <dbReference type="SAM" id="MobiDB-lite"/>
    </source>
</evidence>
<feature type="compositionally biased region" description="Polar residues" evidence="1">
    <location>
        <begin position="25"/>
        <end position="37"/>
    </location>
</feature>
<protein>
    <recommendedName>
        <fullName evidence="2">PD-(D/E)XK nuclease-like domain-containing protein</fullName>
    </recommendedName>
</protein>
<dbReference type="EMBL" id="JAJSPL020000069">
    <property type="protein sequence ID" value="KAK7729660.1"/>
    <property type="molecule type" value="Genomic_DNA"/>
</dbReference>